<gene>
    <name evidence="1" type="ORF">BpHYR1_023593</name>
</gene>
<comment type="caution">
    <text evidence="1">The sequence shown here is derived from an EMBL/GenBank/DDBJ whole genome shotgun (WGS) entry which is preliminary data.</text>
</comment>
<dbReference type="Proteomes" id="UP000276133">
    <property type="component" value="Unassembled WGS sequence"/>
</dbReference>
<dbReference type="EMBL" id="REGN01013859">
    <property type="protein sequence ID" value="RMZ93388.1"/>
    <property type="molecule type" value="Genomic_DNA"/>
</dbReference>
<proteinExistence type="predicted"/>
<organism evidence="1 2">
    <name type="scientific">Brachionus plicatilis</name>
    <name type="common">Marine rotifer</name>
    <name type="synonym">Brachionus muelleri</name>
    <dbReference type="NCBI Taxonomy" id="10195"/>
    <lineage>
        <taxon>Eukaryota</taxon>
        <taxon>Metazoa</taxon>
        <taxon>Spiralia</taxon>
        <taxon>Gnathifera</taxon>
        <taxon>Rotifera</taxon>
        <taxon>Eurotatoria</taxon>
        <taxon>Monogononta</taxon>
        <taxon>Pseudotrocha</taxon>
        <taxon>Ploima</taxon>
        <taxon>Brachionidae</taxon>
        <taxon>Brachionus</taxon>
    </lineage>
</organism>
<reference evidence="1 2" key="1">
    <citation type="journal article" date="2018" name="Sci. Rep.">
        <title>Genomic signatures of local adaptation to the degree of environmental predictability in rotifers.</title>
        <authorList>
            <person name="Franch-Gras L."/>
            <person name="Hahn C."/>
            <person name="Garcia-Roger E.M."/>
            <person name="Carmona M.J."/>
            <person name="Serra M."/>
            <person name="Gomez A."/>
        </authorList>
    </citation>
    <scope>NUCLEOTIDE SEQUENCE [LARGE SCALE GENOMIC DNA]</scope>
    <source>
        <strain evidence="1">HYR1</strain>
    </source>
</reference>
<evidence type="ECO:0000313" key="2">
    <source>
        <dbReference type="Proteomes" id="UP000276133"/>
    </source>
</evidence>
<keyword evidence="2" id="KW-1185">Reference proteome</keyword>
<sequence length="82" mass="9650">MKLNHEKLQNESLEMKFKLVDQDNQNLRKTLLYNSRKNINPDKANRNHMEQVNELIEKAQKNAMSVLASHSYKNPNELNLSN</sequence>
<accession>A0A3M7P2V0</accession>
<dbReference type="AlphaFoldDB" id="A0A3M7P2V0"/>
<protein>
    <submittedName>
        <fullName evidence="1">Uncharacterized protein</fullName>
    </submittedName>
</protein>
<name>A0A3M7P2V0_BRAPC</name>
<evidence type="ECO:0000313" key="1">
    <source>
        <dbReference type="EMBL" id="RMZ93388.1"/>
    </source>
</evidence>